<accession>A0ACB7H020</accession>
<evidence type="ECO:0000313" key="1">
    <source>
        <dbReference type="EMBL" id="KAG8645576.1"/>
    </source>
</evidence>
<name>A0ACB7H020_MANES</name>
<proteinExistence type="predicted"/>
<organism evidence="1 2">
    <name type="scientific">Manihot esculenta</name>
    <name type="common">Cassava</name>
    <name type="synonym">Jatropha manihot</name>
    <dbReference type="NCBI Taxonomy" id="3983"/>
    <lineage>
        <taxon>Eukaryota</taxon>
        <taxon>Viridiplantae</taxon>
        <taxon>Streptophyta</taxon>
        <taxon>Embryophyta</taxon>
        <taxon>Tracheophyta</taxon>
        <taxon>Spermatophyta</taxon>
        <taxon>Magnoliopsida</taxon>
        <taxon>eudicotyledons</taxon>
        <taxon>Gunneridae</taxon>
        <taxon>Pentapetalae</taxon>
        <taxon>rosids</taxon>
        <taxon>fabids</taxon>
        <taxon>Malpighiales</taxon>
        <taxon>Euphorbiaceae</taxon>
        <taxon>Crotonoideae</taxon>
        <taxon>Manihoteae</taxon>
        <taxon>Manihot</taxon>
    </lineage>
</organism>
<dbReference type="EMBL" id="CM004396">
    <property type="protein sequence ID" value="KAG8645576.1"/>
    <property type="molecule type" value="Genomic_DNA"/>
</dbReference>
<dbReference type="Proteomes" id="UP000091857">
    <property type="component" value="Chromosome 10"/>
</dbReference>
<gene>
    <name evidence="1" type="ORF">MANES_10G075333v8</name>
</gene>
<protein>
    <submittedName>
        <fullName evidence="1">Uncharacterized protein</fullName>
    </submittedName>
</protein>
<keyword evidence="2" id="KW-1185">Reference proteome</keyword>
<comment type="caution">
    <text evidence="1">The sequence shown here is derived from an EMBL/GenBank/DDBJ whole genome shotgun (WGS) entry which is preliminary data.</text>
</comment>
<reference evidence="2" key="1">
    <citation type="journal article" date="2016" name="Nat. Biotechnol.">
        <title>Sequencing wild and cultivated cassava and related species reveals extensive interspecific hybridization and genetic diversity.</title>
        <authorList>
            <person name="Bredeson J.V."/>
            <person name="Lyons J.B."/>
            <person name="Prochnik S.E."/>
            <person name="Wu G.A."/>
            <person name="Ha C.M."/>
            <person name="Edsinger-Gonzales E."/>
            <person name="Grimwood J."/>
            <person name="Schmutz J."/>
            <person name="Rabbi I.Y."/>
            <person name="Egesi C."/>
            <person name="Nauluvula P."/>
            <person name="Lebot V."/>
            <person name="Ndunguru J."/>
            <person name="Mkamilo G."/>
            <person name="Bart R.S."/>
            <person name="Setter T.L."/>
            <person name="Gleadow R.M."/>
            <person name="Kulakow P."/>
            <person name="Ferguson M.E."/>
            <person name="Rounsley S."/>
            <person name="Rokhsar D.S."/>
        </authorList>
    </citation>
    <scope>NUCLEOTIDE SEQUENCE [LARGE SCALE GENOMIC DNA]</scope>
    <source>
        <strain evidence="2">cv. AM560-2</strain>
    </source>
</reference>
<evidence type="ECO:0000313" key="2">
    <source>
        <dbReference type="Proteomes" id="UP000091857"/>
    </source>
</evidence>
<sequence>MHRVFFLFLLLSSSIFSGCGYGKGVLVRDAVCFVHCHLALWVDLQVSYLV</sequence>